<reference evidence="1 2" key="1">
    <citation type="submission" date="2019-12" db="EMBL/GenBank/DDBJ databases">
        <authorList>
            <consortium name="NARMS: The National Antimicrobial Resistance Monitoring System"/>
        </authorList>
    </citation>
    <scope>NUCLEOTIDE SEQUENCE [LARGE SCALE GENOMIC DNA]</scope>
    <source>
        <strain evidence="1 2">CVM N19EC0596</strain>
    </source>
</reference>
<keyword evidence="1" id="KW-0540">Nuclease</keyword>
<dbReference type="GO" id="GO:0004519">
    <property type="term" value="F:endonuclease activity"/>
    <property type="evidence" value="ECO:0007669"/>
    <property type="project" value="UniProtKB-KW"/>
</dbReference>
<feature type="non-terminal residue" evidence="1">
    <location>
        <position position="83"/>
    </location>
</feature>
<evidence type="ECO:0000313" key="1">
    <source>
        <dbReference type="EMBL" id="EFH6165427.1"/>
    </source>
</evidence>
<evidence type="ECO:0000313" key="2">
    <source>
        <dbReference type="Proteomes" id="UP000537181"/>
    </source>
</evidence>
<keyword evidence="1" id="KW-0378">Hydrolase</keyword>
<sequence length="83" mass="9528">MIRGDGGKLYDDFRDKQVVAIGWSQLAPYVKPGCSREQLFTRYQELEPQTKPGTVRSGASQVWRFVNEMQKGDWAITYSPSNR</sequence>
<gene>
    <name evidence="1" type="ORF">GAJ12_10255</name>
</gene>
<keyword evidence="1" id="KW-0255">Endonuclease</keyword>
<dbReference type="AlphaFoldDB" id="A0A8S7TJR5"/>
<accession>A0A8S7TJR5</accession>
<dbReference type="EMBL" id="AASWKX010000010">
    <property type="protein sequence ID" value="EFH6165427.1"/>
    <property type="molecule type" value="Genomic_DNA"/>
</dbReference>
<proteinExistence type="predicted"/>
<dbReference type="Proteomes" id="UP000537181">
    <property type="component" value="Unassembled WGS sequence"/>
</dbReference>
<organism evidence="1 2">
    <name type="scientific">Escherichia coli</name>
    <dbReference type="NCBI Taxonomy" id="562"/>
    <lineage>
        <taxon>Bacteria</taxon>
        <taxon>Pseudomonadati</taxon>
        <taxon>Pseudomonadota</taxon>
        <taxon>Gammaproteobacteria</taxon>
        <taxon>Enterobacterales</taxon>
        <taxon>Enterobacteriaceae</taxon>
        <taxon>Escherichia</taxon>
    </lineage>
</organism>
<comment type="caution">
    <text evidence="1">The sequence shown here is derived from an EMBL/GenBank/DDBJ whole genome shotgun (WGS) entry which is preliminary data.</text>
</comment>
<protein>
    <submittedName>
        <fullName evidence="1">Restriction endonuclease</fullName>
    </submittedName>
</protein>
<name>A0A8S7TJR5_ECOLX</name>